<keyword evidence="1" id="KW-0862">Zinc</keyword>
<protein>
    <submittedName>
        <fullName evidence="3">RING finger protein 145-like</fullName>
    </submittedName>
</protein>
<dbReference type="Pfam" id="PF13639">
    <property type="entry name" value="zf-RING_2"/>
    <property type="match status" value="1"/>
</dbReference>
<dbReference type="PaxDb" id="4097-A0A1S4DCW9"/>
<dbReference type="InterPro" id="IPR001841">
    <property type="entry name" value="Znf_RING"/>
</dbReference>
<dbReference type="InterPro" id="IPR013083">
    <property type="entry name" value="Znf_RING/FYVE/PHD"/>
</dbReference>
<keyword evidence="1" id="KW-0863">Zinc-finger</keyword>
<dbReference type="SUPFAM" id="SSF57850">
    <property type="entry name" value="RING/U-box"/>
    <property type="match status" value="1"/>
</dbReference>
<evidence type="ECO:0000256" key="1">
    <source>
        <dbReference type="PROSITE-ProRule" id="PRU00175"/>
    </source>
</evidence>
<evidence type="ECO:0000259" key="2">
    <source>
        <dbReference type="PROSITE" id="PS50089"/>
    </source>
</evidence>
<proteinExistence type="predicted"/>
<dbReference type="SMART" id="SM00184">
    <property type="entry name" value="RING"/>
    <property type="match status" value="1"/>
</dbReference>
<dbReference type="AlphaFoldDB" id="A0A1S4DCW9"/>
<dbReference type="Gene3D" id="3.30.40.10">
    <property type="entry name" value="Zinc/RING finger domain, C3HC4 (zinc finger)"/>
    <property type="match status" value="1"/>
</dbReference>
<organism evidence="3">
    <name type="scientific">Nicotiana tabacum</name>
    <name type="common">Common tobacco</name>
    <dbReference type="NCBI Taxonomy" id="4097"/>
    <lineage>
        <taxon>Eukaryota</taxon>
        <taxon>Viridiplantae</taxon>
        <taxon>Streptophyta</taxon>
        <taxon>Embryophyta</taxon>
        <taxon>Tracheophyta</taxon>
        <taxon>Spermatophyta</taxon>
        <taxon>Magnoliopsida</taxon>
        <taxon>eudicotyledons</taxon>
        <taxon>Gunneridae</taxon>
        <taxon>Pentapetalae</taxon>
        <taxon>asterids</taxon>
        <taxon>lamiids</taxon>
        <taxon>Solanales</taxon>
        <taxon>Solanaceae</taxon>
        <taxon>Nicotianoideae</taxon>
        <taxon>Nicotianeae</taxon>
        <taxon>Nicotiana</taxon>
    </lineage>
</organism>
<dbReference type="OMA" id="MCSICRE"/>
<dbReference type="GO" id="GO:0008270">
    <property type="term" value="F:zinc ion binding"/>
    <property type="evidence" value="ECO:0007669"/>
    <property type="project" value="UniProtKB-KW"/>
</dbReference>
<evidence type="ECO:0000313" key="3">
    <source>
        <dbReference type="RefSeq" id="XP_016511049.1"/>
    </source>
</evidence>
<dbReference type="PANTHER" id="PTHR22765:SF434">
    <property type="entry name" value="GB|AAD18119.1-RELATED"/>
    <property type="match status" value="1"/>
</dbReference>
<name>A0A1S4DCW9_TOBAC</name>
<dbReference type="GO" id="GO:0061630">
    <property type="term" value="F:ubiquitin protein ligase activity"/>
    <property type="evidence" value="ECO:0000318"/>
    <property type="project" value="GO_Central"/>
</dbReference>
<dbReference type="RefSeq" id="XP_016511049.1">
    <property type="nucleotide sequence ID" value="XM_016655563.1"/>
</dbReference>
<gene>
    <name evidence="3" type="primary">LOC107828281</name>
</gene>
<dbReference type="GO" id="GO:0006511">
    <property type="term" value="P:ubiquitin-dependent protein catabolic process"/>
    <property type="evidence" value="ECO:0000318"/>
    <property type="project" value="GO_Central"/>
</dbReference>
<feature type="domain" description="RING-type" evidence="2">
    <location>
        <begin position="139"/>
        <end position="181"/>
    </location>
</feature>
<accession>A0A1S4DCW9</accession>
<reference evidence="3" key="1">
    <citation type="submission" date="2025-08" db="UniProtKB">
        <authorList>
            <consortium name="RefSeq"/>
        </authorList>
    </citation>
    <scope>IDENTIFICATION</scope>
</reference>
<sequence length="188" mass="21940">MGGRQIPLINNTNYRLTWRPVKWRGLRYVEPAVILENRDTLISTILEFARSMKDCPSLPPDKEWLMTLEFSKVAYLPDVEFTEMVNKVGISYNFDMWIRTQRELDSRIVAILDLHKEVGIKKVIFEVGASNHSNFLDMCSICREEFSAGSIVSCLTHCCHVYHEFCILEWLLRNRSCPYCRSELAKKV</sequence>
<keyword evidence="1" id="KW-0479">Metal-binding</keyword>
<dbReference type="KEGG" id="nta:107828281"/>
<dbReference type="PANTHER" id="PTHR22765">
    <property type="entry name" value="RING FINGER AND PROTEASE ASSOCIATED DOMAIN-CONTAINING"/>
    <property type="match status" value="1"/>
</dbReference>
<dbReference type="InterPro" id="IPR051826">
    <property type="entry name" value="E3_ubiquitin-ligase_domain"/>
</dbReference>
<dbReference type="PROSITE" id="PS50089">
    <property type="entry name" value="ZF_RING_2"/>
    <property type="match status" value="1"/>
</dbReference>
<dbReference type="OrthoDB" id="1303289at2759"/>